<dbReference type="RefSeq" id="WP_112159494.1">
    <property type="nucleotide sequence ID" value="NZ_QKRX01000008.1"/>
</dbReference>
<dbReference type="InterPro" id="IPR002081">
    <property type="entry name" value="Cryptochrome/DNA_photolyase_1"/>
</dbReference>
<dbReference type="EMBL" id="QKRX01000008">
    <property type="protein sequence ID" value="RAU17643.1"/>
    <property type="molecule type" value="Genomic_DNA"/>
</dbReference>
<dbReference type="GO" id="GO:0006950">
    <property type="term" value="P:response to stress"/>
    <property type="evidence" value="ECO:0007669"/>
    <property type="project" value="UniProtKB-ARBA"/>
</dbReference>
<feature type="binding site" evidence="6">
    <location>
        <position position="228"/>
    </location>
    <ligand>
        <name>FAD</name>
        <dbReference type="ChEBI" id="CHEBI:57692"/>
    </ligand>
</feature>
<evidence type="ECO:0000256" key="8">
    <source>
        <dbReference type="RuleBase" id="RU004182"/>
    </source>
</evidence>
<feature type="site" description="Electron transfer via tryptophanyl radical" evidence="7">
    <location>
        <position position="311"/>
    </location>
</feature>
<dbReference type="PANTHER" id="PTHR11455">
    <property type="entry name" value="CRYPTOCHROME"/>
    <property type="match status" value="1"/>
</dbReference>
<dbReference type="InterPro" id="IPR014729">
    <property type="entry name" value="Rossmann-like_a/b/a_fold"/>
</dbReference>
<comment type="cofactor">
    <cofactor evidence="1">
        <name>(6R)-5,10-methylene-5,6,7,8-tetrahydrofolate</name>
        <dbReference type="ChEBI" id="CHEBI:15636"/>
    </cofactor>
</comment>
<dbReference type="InterPro" id="IPR036155">
    <property type="entry name" value="Crypto/Photolyase_N_sf"/>
</dbReference>
<proteinExistence type="inferred from homology"/>
<comment type="similarity">
    <text evidence="8">Belongs to the DNA photolyase family.</text>
</comment>
<dbReference type="GO" id="GO:0003677">
    <property type="term" value="F:DNA binding"/>
    <property type="evidence" value="ECO:0007669"/>
    <property type="project" value="TreeGrafter"/>
</dbReference>
<dbReference type="Gene3D" id="1.10.579.10">
    <property type="entry name" value="DNA Cyclobutane Dipyrimidine Photolyase, subunit A, domain 3"/>
    <property type="match status" value="1"/>
</dbReference>
<evidence type="ECO:0000313" key="10">
    <source>
        <dbReference type="EMBL" id="RAU17643.1"/>
    </source>
</evidence>
<keyword evidence="4 6" id="KW-0274">FAD</keyword>
<dbReference type="PANTHER" id="PTHR11455:SF9">
    <property type="entry name" value="CRYPTOCHROME CIRCADIAN CLOCK 5 ISOFORM X1"/>
    <property type="match status" value="1"/>
</dbReference>
<dbReference type="Gene3D" id="3.40.50.620">
    <property type="entry name" value="HUPs"/>
    <property type="match status" value="1"/>
</dbReference>
<name>A0A364NKN3_9GAMM</name>
<dbReference type="Pfam" id="PF03441">
    <property type="entry name" value="FAD_binding_7"/>
    <property type="match status" value="1"/>
</dbReference>
<dbReference type="SUPFAM" id="SSF48173">
    <property type="entry name" value="Cryptochrome/photolyase FAD-binding domain"/>
    <property type="match status" value="1"/>
</dbReference>
<gene>
    <name evidence="10" type="ORF">DN062_11580</name>
</gene>
<dbReference type="InterPro" id="IPR018394">
    <property type="entry name" value="DNA_photolyase_1_CS_C"/>
</dbReference>
<sequence>MNVYWIRNDLRRMDNPALFYACESQQGVIAVVTLTPKQWEVHVESPAKMALWRDRLMELKDELSQLNIPLRVLQLDTFQDVPKALQHFVASVSAKKLFFNYEYPLNERSRDKSVCDELSAVGVECLAFHGELIVQPGQVLTGQGTPFKVFTPYSRAWRQYLLKHLTPALAIPAIQPLSSMPSDVLPADLGMSALASDQLAYDARLWPVTSAEIHQRLNRFVEEQEADYKALRDFPFKDKTSKLSPYLVLGAVSPRQCLAALMSHYASDAWLDSTWLNELIWREFYRHMLVAFPEQSKGHPFRPEVEEKIQWQFDETLFKAWCQGETGYPIVDAAMKQLLSTGWMHNRLRMVVASFLTKLLRIDWRIGADFFMSKLIDGDFASNQGGWQWSASVGADAAPYFRIFNPQLQSEKFDASGEFIAFWLPELRQLPAKQRHLPGAGQSLGRPAPIVDYKKARQSTLDAYQSHAK</sequence>
<evidence type="ECO:0000256" key="1">
    <source>
        <dbReference type="ARBA" id="ARBA00001932"/>
    </source>
</evidence>
<dbReference type="PRINTS" id="PR00147">
    <property type="entry name" value="DNAPHOTLYASE"/>
</dbReference>
<evidence type="ECO:0000256" key="5">
    <source>
        <dbReference type="ARBA" id="ARBA00022991"/>
    </source>
</evidence>
<evidence type="ECO:0000256" key="3">
    <source>
        <dbReference type="ARBA" id="ARBA00022630"/>
    </source>
</evidence>
<dbReference type="Proteomes" id="UP000250744">
    <property type="component" value="Unassembled WGS sequence"/>
</dbReference>
<feature type="binding site" evidence="6">
    <location>
        <begin position="240"/>
        <end position="244"/>
    </location>
    <ligand>
        <name>FAD</name>
        <dbReference type="ChEBI" id="CHEBI:57692"/>
    </ligand>
</feature>
<dbReference type="GO" id="GO:0003904">
    <property type="term" value="F:deoxyribodipyrimidine photo-lyase activity"/>
    <property type="evidence" value="ECO:0007669"/>
    <property type="project" value="TreeGrafter"/>
</dbReference>
<feature type="binding site" evidence="6">
    <location>
        <begin position="278"/>
        <end position="285"/>
    </location>
    <ligand>
        <name>FAD</name>
        <dbReference type="ChEBI" id="CHEBI:57692"/>
    </ligand>
</feature>
<dbReference type="SUPFAM" id="SSF52425">
    <property type="entry name" value="Cryptochrome/photolyase, N-terminal domain"/>
    <property type="match status" value="1"/>
</dbReference>
<keyword evidence="10" id="KW-0456">Lyase</keyword>
<evidence type="ECO:0000256" key="4">
    <source>
        <dbReference type="ARBA" id="ARBA00022827"/>
    </source>
</evidence>
<dbReference type="OrthoDB" id="9772484at2"/>
<keyword evidence="5 8" id="KW-0157">Chromophore</keyword>
<accession>A0A364NKN3</accession>
<dbReference type="GO" id="GO:0009416">
    <property type="term" value="P:response to light stimulus"/>
    <property type="evidence" value="ECO:0007669"/>
    <property type="project" value="TreeGrafter"/>
</dbReference>
<evidence type="ECO:0000259" key="9">
    <source>
        <dbReference type="PROSITE" id="PS51645"/>
    </source>
</evidence>
<reference evidence="10 11" key="1">
    <citation type="submission" date="2018-06" db="EMBL/GenBank/DDBJ databases">
        <title>Nitrincola tibetense sp. nov., isolated from Lake XuguoCo on Tibetan Plateau.</title>
        <authorList>
            <person name="Xing P."/>
        </authorList>
    </citation>
    <scope>NUCLEOTIDE SEQUENCE [LARGE SCALE GENOMIC DNA]</scope>
    <source>
        <strain evidence="11">xg18</strain>
    </source>
</reference>
<dbReference type="Gene3D" id="1.25.40.80">
    <property type="match status" value="1"/>
</dbReference>
<evidence type="ECO:0000256" key="6">
    <source>
        <dbReference type="PIRSR" id="PIRSR602081-1"/>
    </source>
</evidence>
<dbReference type="GO" id="GO:0071949">
    <property type="term" value="F:FAD binding"/>
    <property type="evidence" value="ECO:0007669"/>
    <property type="project" value="TreeGrafter"/>
</dbReference>
<dbReference type="GO" id="GO:0006139">
    <property type="term" value="P:nucleobase-containing compound metabolic process"/>
    <property type="evidence" value="ECO:0007669"/>
    <property type="project" value="UniProtKB-ARBA"/>
</dbReference>
<evidence type="ECO:0000256" key="2">
    <source>
        <dbReference type="ARBA" id="ARBA00005862"/>
    </source>
</evidence>
<evidence type="ECO:0000313" key="11">
    <source>
        <dbReference type="Proteomes" id="UP000250744"/>
    </source>
</evidence>
<feature type="binding site" evidence="6">
    <location>
        <position position="275"/>
    </location>
    <ligand>
        <name>FAD</name>
        <dbReference type="ChEBI" id="CHEBI:57692"/>
    </ligand>
</feature>
<dbReference type="PROSITE" id="PS00691">
    <property type="entry name" value="DNA_PHOTOLYASES_1_2"/>
    <property type="match status" value="1"/>
</dbReference>
<dbReference type="InterPro" id="IPR006050">
    <property type="entry name" value="DNA_photolyase_N"/>
</dbReference>
<protein>
    <submittedName>
        <fullName evidence="10">Deoxyribodipyrimidine photo-lyase</fullName>
    </submittedName>
</protein>
<feature type="domain" description="Photolyase/cryptochrome alpha/beta" evidence="9">
    <location>
        <begin position="1"/>
        <end position="133"/>
    </location>
</feature>
<dbReference type="Pfam" id="PF00875">
    <property type="entry name" value="DNA_photolyase"/>
    <property type="match status" value="1"/>
</dbReference>
<feature type="binding site" evidence="6">
    <location>
        <begin position="377"/>
        <end position="379"/>
    </location>
    <ligand>
        <name>FAD</name>
        <dbReference type="ChEBI" id="CHEBI:57692"/>
    </ligand>
</feature>
<dbReference type="InterPro" id="IPR036134">
    <property type="entry name" value="Crypto/Photolyase_FAD-like_sf"/>
</dbReference>
<keyword evidence="3 6" id="KW-0285">Flavoprotein</keyword>
<comment type="cofactor">
    <cofactor evidence="6">
        <name>FAD</name>
        <dbReference type="ChEBI" id="CHEBI:57692"/>
    </cofactor>
    <text evidence="6">Binds 1 FAD per subunit.</text>
</comment>
<dbReference type="NCBIfam" id="NF007955">
    <property type="entry name" value="PRK10674.1"/>
    <property type="match status" value="1"/>
</dbReference>
<dbReference type="AlphaFoldDB" id="A0A364NKN3"/>
<evidence type="ECO:0000256" key="7">
    <source>
        <dbReference type="PIRSR" id="PIRSR602081-2"/>
    </source>
</evidence>
<organism evidence="10 11">
    <name type="scientific">Nitrincola tibetensis</name>
    <dbReference type="NCBI Taxonomy" id="2219697"/>
    <lineage>
        <taxon>Bacteria</taxon>
        <taxon>Pseudomonadati</taxon>
        <taxon>Pseudomonadota</taxon>
        <taxon>Gammaproteobacteria</taxon>
        <taxon>Oceanospirillales</taxon>
        <taxon>Oceanospirillaceae</taxon>
        <taxon>Nitrincola</taxon>
    </lineage>
</organism>
<keyword evidence="11" id="KW-1185">Reference proteome</keyword>
<feature type="site" description="Electron transfer via tryptophanyl radical" evidence="7">
    <location>
        <position position="387"/>
    </location>
</feature>
<dbReference type="InterPro" id="IPR005101">
    <property type="entry name" value="Cryptochr/Photolyase_FAD-bd"/>
</dbReference>
<feature type="site" description="Electron transfer via tryptophanyl radical" evidence="7">
    <location>
        <position position="364"/>
    </location>
</feature>
<dbReference type="PROSITE" id="PS51645">
    <property type="entry name" value="PHR_CRY_ALPHA_BETA"/>
    <property type="match status" value="1"/>
</dbReference>
<comment type="caution">
    <text evidence="10">The sequence shown here is derived from an EMBL/GenBank/DDBJ whole genome shotgun (WGS) entry which is preliminary data.</text>
</comment>
<comment type="similarity">
    <text evidence="2">Belongs to the DNA photolyase class-1 family.</text>
</comment>